<dbReference type="InterPro" id="IPR025164">
    <property type="entry name" value="Toastrack_DUF4097"/>
</dbReference>
<dbReference type="RefSeq" id="WP_099153747.1">
    <property type="nucleotide sequence ID" value="NZ_PDUD01000036.1"/>
</dbReference>
<keyword evidence="1" id="KW-0732">Signal</keyword>
<keyword evidence="4" id="KW-1185">Reference proteome</keyword>
<evidence type="ECO:0000259" key="2">
    <source>
        <dbReference type="Pfam" id="PF13349"/>
    </source>
</evidence>
<dbReference type="Proteomes" id="UP000223913">
    <property type="component" value="Unassembled WGS sequence"/>
</dbReference>
<dbReference type="EMBL" id="PDUD01000036">
    <property type="protein sequence ID" value="PHN02807.1"/>
    <property type="molecule type" value="Genomic_DNA"/>
</dbReference>
<feature type="domain" description="DUF4097" evidence="2">
    <location>
        <begin position="130"/>
        <end position="241"/>
    </location>
</feature>
<reference evidence="3 4" key="1">
    <citation type="submission" date="2017-10" db="EMBL/GenBank/DDBJ databases">
        <title>The draft genome sequence of Lewinella nigricans NBRC 102662.</title>
        <authorList>
            <person name="Wang K."/>
        </authorList>
    </citation>
    <scope>NUCLEOTIDE SEQUENCE [LARGE SCALE GENOMIC DNA]</scope>
    <source>
        <strain evidence="3 4">NBRC 102662</strain>
    </source>
</reference>
<dbReference type="Pfam" id="PF13349">
    <property type="entry name" value="DUF4097"/>
    <property type="match status" value="1"/>
</dbReference>
<evidence type="ECO:0000313" key="4">
    <source>
        <dbReference type="Proteomes" id="UP000223913"/>
    </source>
</evidence>
<accession>A0A2D0N2X6</accession>
<protein>
    <recommendedName>
        <fullName evidence="2">DUF4097 domain-containing protein</fullName>
    </recommendedName>
</protein>
<dbReference type="OrthoDB" id="787698at2"/>
<comment type="caution">
    <text evidence="3">The sequence shown here is derived from an EMBL/GenBank/DDBJ whole genome shotgun (WGS) entry which is preliminary data.</text>
</comment>
<feature type="chain" id="PRO_5012316372" description="DUF4097 domain-containing protein" evidence="1">
    <location>
        <begin position="23"/>
        <end position="269"/>
    </location>
</feature>
<evidence type="ECO:0000313" key="3">
    <source>
        <dbReference type="EMBL" id="PHN02807.1"/>
    </source>
</evidence>
<proteinExistence type="predicted"/>
<dbReference type="AlphaFoldDB" id="A0A2D0N2X6"/>
<sequence length="269" mass="29439">MKWINKNLLLALAVLFAGSLAAQDQFSKEYSIPLSNPNAPGKLKVDLYNGGITVEGYSGKEVVITMKTYASEEDNERSKEGLRRIPNTGVEFEIVEDNNEVEIDGNHRGRTDFIVKVPQNFGLSISTHHNGDVVVRNVSGEIEVDAHHGGMELENVSGTVVADTHHGGIKVVFNSVKSGSPMAFSTYHGDVDITFPGNTNASAKMKSDRGDIFADFDLKTATPEPQKMQTTEGGRRKIEISSWIYANIGSGGPEYMFTTHHGDIIIRKK</sequence>
<evidence type="ECO:0000256" key="1">
    <source>
        <dbReference type="SAM" id="SignalP"/>
    </source>
</evidence>
<name>A0A2D0N2X6_FLAN2</name>
<organism evidence="3 4">
    <name type="scientific">Flavilitoribacter nigricans (strain ATCC 23147 / DSM 23189 / NBRC 102662 / NCIMB 1420 / SS-2)</name>
    <name type="common">Lewinella nigricans</name>
    <dbReference type="NCBI Taxonomy" id="1122177"/>
    <lineage>
        <taxon>Bacteria</taxon>
        <taxon>Pseudomonadati</taxon>
        <taxon>Bacteroidota</taxon>
        <taxon>Saprospiria</taxon>
        <taxon>Saprospirales</taxon>
        <taxon>Lewinellaceae</taxon>
        <taxon>Flavilitoribacter</taxon>
    </lineage>
</organism>
<gene>
    <name evidence="3" type="ORF">CRP01_29945</name>
</gene>
<feature type="signal peptide" evidence="1">
    <location>
        <begin position="1"/>
        <end position="22"/>
    </location>
</feature>